<dbReference type="InterPro" id="IPR005516">
    <property type="entry name" value="Remorin_C"/>
</dbReference>
<evidence type="ECO:0000313" key="6">
    <source>
        <dbReference type="Proteomes" id="UP000541444"/>
    </source>
</evidence>
<feature type="compositionally biased region" description="Polar residues" evidence="3">
    <location>
        <begin position="113"/>
        <end position="127"/>
    </location>
</feature>
<dbReference type="Pfam" id="PF03763">
    <property type="entry name" value="Remorin_C"/>
    <property type="match status" value="1"/>
</dbReference>
<dbReference type="OrthoDB" id="1879425at2759"/>
<feature type="compositionally biased region" description="Basic and acidic residues" evidence="3">
    <location>
        <begin position="150"/>
        <end position="169"/>
    </location>
</feature>
<feature type="region of interest" description="Disordered" evidence="3">
    <location>
        <begin position="320"/>
        <end position="343"/>
    </location>
</feature>
<keyword evidence="6" id="KW-1185">Reference proteome</keyword>
<gene>
    <name evidence="5" type="ORF">GIB67_007250</name>
</gene>
<dbReference type="EMBL" id="JACGCM010000455">
    <property type="protein sequence ID" value="KAF6171729.1"/>
    <property type="molecule type" value="Genomic_DNA"/>
</dbReference>
<feature type="region of interest" description="Disordered" evidence="3">
    <location>
        <begin position="113"/>
        <end position="169"/>
    </location>
</feature>
<dbReference type="PANTHER" id="PTHR31471">
    <property type="entry name" value="OS02G0116800 PROTEIN"/>
    <property type="match status" value="1"/>
</dbReference>
<feature type="domain" description="Remorin C-terminal" evidence="4">
    <location>
        <begin position="249"/>
        <end position="351"/>
    </location>
</feature>
<feature type="compositionally biased region" description="Basic and acidic residues" evidence="3">
    <location>
        <begin position="325"/>
        <end position="337"/>
    </location>
</feature>
<evidence type="ECO:0000256" key="1">
    <source>
        <dbReference type="ARBA" id="ARBA00005711"/>
    </source>
</evidence>
<protein>
    <recommendedName>
        <fullName evidence="4">Remorin C-terminal domain-containing protein</fullName>
    </recommendedName>
</protein>
<organism evidence="5 6">
    <name type="scientific">Kingdonia uniflora</name>
    <dbReference type="NCBI Taxonomy" id="39325"/>
    <lineage>
        <taxon>Eukaryota</taxon>
        <taxon>Viridiplantae</taxon>
        <taxon>Streptophyta</taxon>
        <taxon>Embryophyta</taxon>
        <taxon>Tracheophyta</taxon>
        <taxon>Spermatophyta</taxon>
        <taxon>Magnoliopsida</taxon>
        <taxon>Ranunculales</taxon>
        <taxon>Circaeasteraceae</taxon>
        <taxon>Kingdonia</taxon>
    </lineage>
</organism>
<feature type="compositionally biased region" description="Polar residues" evidence="3">
    <location>
        <begin position="199"/>
        <end position="217"/>
    </location>
</feature>
<feature type="non-terminal residue" evidence="5">
    <location>
        <position position="1"/>
    </location>
</feature>
<evidence type="ECO:0000259" key="4">
    <source>
        <dbReference type="Pfam" id="PF03763"/>
    </source>
</evidence>
<accession>A0A7J7NX53</accession>
<evidence type="ECO:0000256" key="3">
    <source>
        <dbReference type="SAM" id="MobiDB-lite"/>
    </source>
</evidence>
<evidence type="ECO:0000256" key="2">
    <source>
        <dbReference type="SAM" id="Coils"/>
    </source>
</evidence>
<comment type="caution">
    <text evidence="5">The sequence shown here is derived from an EMBL/GenBank/DDBJ whole genome shotgun (WGS) entry which is preliminary data.</text>
</comment>
<comment type="similarity">
    <text evidence="1">Belongs to the remorin family.</text>
</comment>
<dbReference type="AlphaFoldDB" id="A0A7J7NX53"/>
<evidence type="ECO:0000313" key="5">
    <source>
        <dbReference type="EMBL" id="KAF6171729.1"/>
    </source>
</evidence>
<keyword evidence="2" id="KW-0175">Coiled coil</keyword>
<name>A0A7J7NX53_9MAGN</name>
<feature type="coiled-coil region" evidence="2">
    <location>
        <begin position="10"/>
        <end position="37"/>
    </location>
</feature>
<dbReference type="PANTHER" id="PTHR31471:SF51">
    <property type="entry name" value="REMORIN FAMILY PROTEIN"/>
    <property type="match status" value="1"/>
</dbReference>
<sequence>LLLLHKHNPLDCVSEILKNLEEQTERMESLIKQMRVRFSDLGQEGLDGATSARERRLPPQKTQSFKGVRRTPNWLERQFSGRIFQDNDLNDSSEYATVIAAAAFAVKSLEEQNQNKTTDDTVNGLTKSRTRKDNSNIGLPDPGRISRRFSGKEAKEDKQTREEVSIRKSEGVDNKILKSVPIGQNLPEKSAMATPTIRKTPTFSNVHQEGTSGTKHGTTFDKKPTMNRSSSTTNIEERILNEPTAPGNETKANAWEKAELEKIQKRYDRTNSTIISWENERKTKAKRRIEKVESELKGRKTRSTQRYNNDISRIDQIAGGARAVADQRRRKEETKVKEKAKKIRSSGTVPATCFCC</sequence>
<proteinExistence type="inferred from homology"/>
<feature type="coiled-coil region" evidence="2">
    <location>
        <begin position="260"/>
        <end position="302"/>
    </location>
</feature>
<feature type="region of interest" description="Disordered" evidence="3">
    <location>
        <begin position="199"/>
        <end position="236"/>
    </location>
</feature>
<dbReference type="Proteomes" id="UP000541444">
    <property type="component" value="Unassembled WGS sequence"/>
</dbReference>
<reference evidence="5 6" key="1">
    <citation type="journal article" date="2020" name="IScience">
        <title>Genome Sequencing of the Endangered Kingdonia uniflora (Circaeasteraceae, Ranunculales) Reveals Potential Mechanisms of Evolutionary Specialization.</title>
        <authorList>
            <person name="Sun Y."/>
            <person name="Deng T."/>
            <person name="Zhang A."/>
            <person name="Moore M.J."/>
            <person name="Landis J.B."/>
            <person name="Lin N."/>
            <person name="Zhang H."/>
            <person name="Zhang X."/>
            <person name="Huang J."/>
            <person name="Zhang X."/>
            <person name="Sun H."/>
            <person name="Wang H."/>
        </authorList>
    </citation>
    <scope>NUCLEOTIDE SEQUENCE [LARGE SCALE GENOMIC DNA]</scope>
    <source>
        <strain evidence="5">TB1705</strain>
        <tissue evidence="5">Leaf</tissue>
    </source>
</reference>